<comment type="caution">
    <text evidence="2">The sequence shown here is derived from an EMBL/GenBank/DDBJ whole genome shotgun (WGS) entry which is preliminary data.</text>
</comment>
<organism evidence="2 3">
    <name type="scientific">Actinocrispum wychmicini</name>
    <dbReference type="NCBI Taxonomy" id="1213861"/>
    <lineage>
        <taxon>Bacteria</taxon>
        <taxon>Bacillati</taxon>
        <taxon>Actinomycetota</taxon>
        <taxon>Actinomycetes</taxon>
        <taxon>Pseudonocardiales</taxon>
        <taxon>Pseudonocardiaceae</taxon>
        <taxon>Actinocrispum</taxon>
    </lineage>
</organism>
<evidence type="ECO:0000256" key="1">
    <source>
        <dbReference type="SAM" id="Phobius"/>
    </source>
</evidence>
<dbReference type="RefSeq" id="WP_132121247.1">
    <property type="nucleotide sequence ID" value="NZ_SLWS01000006.1"/>
</dbReference>
<evidence type="ECO:0000313" key="3">
    <source>
        <dbReference type="Proteomes" id="UP000295680"/>
    </source>
</evidence>
<keyword evidence="3" id="KW-1185">Reference proteome</keyword>
<keyword evidence="1" id="KW-0472">Membrane</keyword>
<feature type="transmembrane region" description="Helical" evidence="1">
    <location>
        <begin position="101"/>
        <end position="118"/>
    </location>
</feature>
<sequence length="130" mass="13492">MKLRLCLLGLAVFQVVIAVLVWINFDATVDALDGTKLAPNHNAAVGAAQGALAVHLVLAVLSVVFARITPAGRARVRATIMLAITAVGGVAAMALPAQTYLSPIGVALALAALGLLWIRPARRPDSVRPR</sequence>
<protein>
    <submittedName>
        <fullName evidence="2">Uncharacterized protein</fullName>
    </submittedName>
</protein>
<evidence type="ECO:0000313" key="2">
    <source>
        <dbReference type="EMBL" id="TCO57314.1"/>
    </source>
</evidence>
<dbReference type="AlphaFoldDB" id="A0A4R2JEA2"/>
<keyword evidence="1" id="KW-1133">Transmembrane helix</keyword>
<reference evidence="2 3" key="1">
    <citation type="submission" date="2019-03" db="EMBL/GenBank/DDBJ databases">
        <title>Genomic Encyclopedia of Type Strains, Phase IV (KMG-IV): sequencing the most valuable type-strain genomes for metagenomic binning, comparative biology and taxonomic classification.</title>
        <authorList>
            <person name="Goeker M."/>
        </authorList>
    </citation>
    <scope>NUCLEOTIDE SEQUENCE [LARGE SCALE GENOMIC DNA]</scope>
    <source>
        <strain evidence="2 3">DSM 45934</strain>
    </source>
</reference>
<dbReference type="Proteomes" id="UP000295680">
    <property type="component" value="Unassembled WGS sequence"/>
</dbReference>
<accession>A0A4R2JEA2</accession>
<feature type="transmembrane region" description="Helical" evidence="1">
    <location>
        <begin position="47"/>
        <end position="66"/>
    </location>
</feature>
<name>A0A4R2JEA2_9PSEU</name>
<keyword evidence="1" id="KW-0812">Transmembrane</keyword>
<dbReference type="EMBL" id="SLWS01000006">
    <property type="protein sequence ID" value="TCO57314.1"/>
    <property type="molecule type" value="Genomic_DNA"/>
</dbReference>
<proteinExistence type="predicted"/>
<feature type="transmembrane region" description="Helical" evidence="1">
    <location>
        <begin position="78"/>
        <end position="95"/>
    </location>
</feature>
<gene>
    <name evidence="2" type="ORF">EV192_106791</name>
</gene>